<keyword evidence="2 3" id="KW-0143">Chaperone</keyword>
<keyword evidence="9" id="KW-1185">Reference proteome</keyword>
<keyword evidence="3" id="KW-0963">Cytoplasm</keyword>
<evidence type="ECO:0000256" key="6">
    <source>
        <dbReference type="SAM" id="Coils"/>
    </source>
</evidence>
<reference evidence="9" key="1">
    <citation type="journal article" date="2019" name="Int. J. Syst. Evol. Microbiol.">
        <title>The Global Catalogue of Microorganisms (GCM) 10K type strain sequencing project: providing services to taxonomists for standard genome sequencing and annotation.</title>
        <authorList>
            <consortium name="The Broad Institute Genomics Platform"/>
            <consortium name="The Broad Institute Genome Sequencing Center for Infectious Disease"/>
            <person name="Wu L."/>
            <person name="Ma J."/>
        </authorList>
    </citation>
    <scope>NUCLEOTIDE SEQUENCE [LARGE SCALE GENOMIC DNA]</scope>
    <source>
        <strain evidence="9">CCUG 59778</strain>
    </source>
</reference>
<dbReference type="EMBL" id="JBHSKF010000001">
    <property type="protein sequence ID" value="MFC5285723.1"/>
    <property type="molecule type" value="Genomic_DNA"/>
</dbReference>
<dbReference type="Gene3D" id="3.90.20.20">
    <property type="match status" value="1"/>
</dbReference>
<sequence>MTDKHDEHGGEEPRVVVRDRRRIDPETGQVRAGGDGAQETPSTPAATDAADPAADPAADTAPAADGAIEGVIEFPTEEGTRTEAPGDLDPAAELKTQLDERTADLQRLQAEYANYRKRVERDRESVVSSAKAQVVVELLNVLDDIERAKAHGDLTGAFKAVADKLAATLERTGLEPFGHDGEPFDPSVHEAVQHSTSTEVAGPTVTGVLRRGYRFGDRVVRAAMVAVTDAEAGAPEQG</sequence>
<keyword evidence="6" id="KW-0175">Coiled coil</keyword>
<evidence type="ECO:0000256" key="4">
    <source>
        <dbReference type="RuleBase" id="RU000639"/>
    </source>
</evidence>
<comment type="subunit">
    <text evidence="3">Homodimer.</text>
</comment>
<dbReference type="PANTHER" id="PTHR21237">
    <property type="entry name" value="GRPE PROTEIN"/>
    <property type="match status" value="1"/>
</dbReference>
<comment type="subcellular location">
    <subcellularLocation>
        <location evidence="3">Cytoplasm</location>
    </subcellularLocation>
</comment>
<dbReference type="Pfam" id="PF01025">
    <property type="entry name" value="GrpE"/>
    <property type="match status" value="1"/>
</dbReference>
<dbReference type="SUPFAM" id="SSF58014">
    <property type="entry name" value="Coiled-coil domain of nucleotide exchange factor GrpE"/>
    <property type="match status" value="1"/>
</dbReference>
<comment type="caution">
    <text evidence="8">The sequence shown here is derived from an EMBL/GenBank/DDBJ whole genome shotgun (WGS) entry which is preliminary data.</text>
</comment>
<name>A0ABW0EHI7_9PSEU</name>
<dbReference type="NCBIfam" id="NF010761">
    <property type="entry name" value="PRK14164.1"/>
    <property type="match status" value="1"/>
</dbReference>
<dbReference type="PRINTS" id="PR00773">
    <property type="entry name" value="GRPEPROTEIN"/>
</dbReference>
<feature type="region of interest" description="Disordered" evidence="7">
    <location>
        <begin position="1"/>
        <end position="88"/>
    </location>
</feature>
<evidence type="ECO:0000256" key="7">
    <source>
        <dbReference type="SAM" id="MobiDB-lite"/>
    </source>
</evidence>
<dbReference type="CDD" id="cd00446">
    <property type="entry name" value="GrpE"/>
    <property type="match status" value="1"/>
</dbReference>
<organism evidence="8 9">
    <name type="scientific">Actinokineospora guangxiensis</name>
    <dbReference type="NCBI Taxonomy" id="1490288"/>
    <lineage>
        <taxon>Bacteria</taxon>
        <taxon>Bacillati</taxon>
        <taxon>Actinomycetota</taxon>
        <taxon>Actinomycetes</taxon>
        <taxon>Pseudonocardiales</taxon>
        <taxon>Pseudonocardiaceae</taxon>
        <taxon>Actinokineospora</taxon>
    </lineage>
</organism>
<evidence type="ECO:0000256" key="5">
    <source>
        <dbReference type="RuleBase" id="RU004478"/>
    </source>
</evidence>
<dbReference type="InterPro" id="IPR009012">
    <property type="entry name" value="GrpE_head"/>
</dbReference>
<evidence type="ECO:0000313" key="9">
    <source>
        <dbReference type="Proteomes" id="UP001596157"/>
    </source>
</evidence>
<dbReference type="Proteomes" id="UP001596157">
    <property type="component" value="Unassembled WGS sequence"/>
</dbReference>
<feature type="compositionally biased region" description="Low complexity" evidence="7">
    <location>
        <begin position="40"/>
        <end position="65"/>
    </location>
</feature>
<dbReference type="SUPFAM" id="SSF51064">
    <property type="entry name" value="Head domain of nucleotide exchange factor GrpE"/>
    <property type="match status" value="1"/>
</dbReference>
<comment type="similarity">
    <text evidence="1 3 5">Belongs to the GrpE family.</text>
</comment>
<protein>
    <recommendedName>
        <fullName evidence="3 4">Protein GrpE</fullName>
    </recommendedName>
    <alternativeName>
        <fullName evidence="3">HSP-70 cofactor</fullName>
    </alternativeName>
</protein>
<dbReference type="HAMAP" id="MF_01151">
    <property type="entry name" value="GrpE"/>
    <property type="match status" value="1"/>
</dbReference>
<evidence type="ECO:0000256" key="1">
    <source>
        <dbReference type="ARBA" id="ARBA00009054"/>
    </source>
</evidence>
<gene>
    <name evidence="3 8" type="primary">grpE</name>
    <name evidence="8" type="ORF">ACFPM7_01550</name>
</gene>
<dbReference type="PROSITE" id="PS01071">
    <property type="entry name" value="GRPE"/>
    <property type="match status" value="1"/>
</dbReference>
<evidence type="ECO:0000256" key="3">
    <source>
        <dbReference type="HAMAP-Rule" id="MF_01151"/>
    </source>
</evidence>
<dbReference type="InterPro" id="IPR000740">
    <property type="entry name" value="GrpE"/>
</dbReference>
<evidence type="ECO:0000256" key="2">
    <source>
        <dbReference type="ARBA" id="ARBA00023186"/>
    </source>
</evidence>
<proteinExistence type="inferred from homology"/>
<dbReference type="Gene3D" id="2.30.22.10">
    <property type="entry name" value="Head domain of nucleotide exchange factor GrpE"/>
    <property type="match status" value="1"/>
</dbReference>
<feature type="coiled-coil region" evidence="6">
    <location>
        <begin position="91"/>
        <end position="125"/>
    </location>
</feature>
<dbReference type="RefSeq" id="WP_378242925.1">
    <property type="nucleotide sequence ID" value="NZ_JBHSKF010000001.1"/>
</dbReference>
<accession>A0ABW0EHI7</accession>
<feature type="compositionally biased region" description="Basic and acidic residues" evidence="7">
    <location>
        <begin position="1"/>
        <end position="25"/>
    </location>
</feature>
<dbReference type="PANTHER" id="PTHR21237:SF23">
    <property type="entry name" value="GRPE PROTEIN HOMOLOG, MITOCHONDRIAL"/>
    <property type="match status" value="1"/>
</dbReference>
<evidence type="ECO:0000313" key="8">
    <source>
        <dbReference type="EMBL" id="MFC5285723.1"/>
    </source>
</evidence>
<keyword evidence="3 4" id="KW-0346">Stress response</keyword>
<dbReference type="InterPro" id="IPR013805">
    <property type="entry name" value="GrpE_CC"/>
</dbReference>
<comment type="function">
    <text evidence="3 4">Participates actively in the response to hyperosmotic and heat shock by preventing the aggregation of stress-denatured proteins, in association with DnaK and GrpE. It is the nucleotide exchange factor for DnaK and may function as a thermosensor. Unfolded proteins bind initially to DnaJ; upon interaction with the DnaJ-bound protein, DnaK hydrolyzes its bound ATP, resulting in the formation of a stable complex. GrpE releases ADP from DnaK; ATP binding to DnaK triggers the release of the substrate protein, thus completing the reaction cycle. Several rounds of ATP-dependent interactions between DnaJ, DnaK and GrpE are required for fully efficient folding.</text>
</comment>